<sequence length="176" mass="17676">MTSARNVRLFVIIDVVLVVLLAVLAVVFFSGGDGAEGAGDEASATASASSRPSSTASATSTEPVEFASPTGNIACTMSVDGVTCTIASYTYAPPVVDGCSDLTGHVLALNADGVAFECVSGPPPAVAGDDVPVLQYGETTSVGDYTCRSATDGVQCTDASDVGFRLARASWAELPA</sequence>
<dbReference type="InterPro" id="IPR046576">
    <property type="entry name" value="DUF6636"/>
</dbReference>
<keyword evidence="4" id="KW-1185">Reference proteome</keyword>
<name>A0ABS3SFM2_9CELL</name>
<dbReference type="RefSeq" id="WP_208289279.1">
    <property type="nucleotide sequence ID" value="NZ_CP074404.1"/>
</dbReference>
<comment type="caution">
    <text evidence="3">The sequence shown here is derived from an EMBL/GenBank/DDBJ whole genome shotgun (WGS) entry which is preliminary data.</text>
</comment>
<feature type="compositionally biased region" description="Low complexity" evidence="1">
    <location>
        <begin position="40"/>
        <end position="63"/>
    </location>
</feature>
<protein>
    <recommendedName>
        <fullName evidence="5">Ig-like domain-containing protein</fullName>
    </recommendedName>
</protein>
<dbReference type="Proteomes" id="UP000678317">
    <property type="component" value="Unassembled WGS sequence"/>
</dbReference>
<reference evidence="3 4" key="1">
    <citation type="submission" date="2021-03" db="EMBL/GenBank/DDBJ databases">
        <title>novel species in genus Cellulomonas.</title>
        <authorList>
            <person name="Zhang G."/>
        </authorList>
    </citation>
    <scope>NUCLEOTIDE SEQUENCE [LARGE SCALE GENOMIC DNA]</scope>
    <source>
        <strain evidence="4">zg-ZUI188</strain>
    </source>
</reference>
<accession>A0ABS3SFM2</accession>
<keyword evidence="2" id="KW-0472">Membrane</keyword>
<dbReference type="Pfam" id="PF20341">
    <property type="entry name" value="DUF6636"/>
    <property type="match status" value="1"/>
</dbReference>
<evidence type="ECO:0000256" key="1">
    <source>
        <dbReference type="SAM" id="MobiDB-lite"/>
    </source>
</evidence>
<dbReference type="EMBL" id="JAGFBM010000003">
    <property type="protein sequence ID" value="MBO3084553.1"/>
    <property type="molecule type" value="Genomic_DNA"/>
</dbReference>
<proteinExistence type="predicted"/>
<evidence type="ECO:0000313" key="3">
    <source>
        <dbReference type="EMBL" id="MBO3084553.1"/>
    </source>
</evidence>
<evidence type="ECO:0000313" key="4">
    <source>
        <dbReference type="Proteomes" id="UP000678317"/>
    </source>
</evidence>
<evidence type="ECO:0000256" key="2">
    <source>
        <dbReference type="SAM" id="Phobius"/>
    </source>
</evidence>
<evidence type="ECO:0008006" key="5">
    <source>
        <dbReference type="Google" id="ProtNLM"/>
    </source>
</evidence>
<feature type="region of interest" description="Disordered" evidence="1">
    <location>
        <begin position="39"/>
        <end position="65"/>
    </location>
</feature>
<keyword evidence="2" id="KW-0812">Transmembrane</keyword>
<organism evidence="3 4">
    <name type="scientific">Cellulomonas fengjieae</name>
    <dbReference type="NCBI Taxonomy" id="2819978"/>
    <lineage>
        <taxon>Bacteria</taxon>
        <taxon>Bacillati</taxon>
        <taxon>Actinomycetota</taxon>
        <taxon>Actinomycetes</taxon>
        <taxon>Micrococcales</taxon>
        <taxon>Cellulomonadaceae</taxon>
        <taxon>Cellulomonas</taxon>
    </lineage>
</organism>
<gene>
    <name evidence="3" type="ORF">J4035_07865</name>
</gene>
<keyword evidence="2" id="KW-1133">Transmembrane helix</keyword>
<feature type="transmembrane region" description="Helical" evidence="2">
    <location>
        <begin position="7"/>
        <end position="29"/>
    </location>
</feature>